<dbReference type="AlphaFoldDB" id="A0A484KL87"/>
<dbReference type="Gene3D" id="4.10.60.10">
    <property type="entry name" value="Zinc finger, CCHC-type"/>
    <property type="match status" value="1"/>
</dbReference>
<protein>
    <recommendedName>
        <fullName evidence="3">CCHC-type domain-containing protein</fullName>
    </recommendedName>
</protein>
<evidence type="ECO:0000256" key="1">
    <source>
        <dbReference type="PROSITE-ProRule" id="PRU00047"/>
    </source>
</evidence>
<keyword evidence="5" id="KW-1185">Reference proteome</keyword>
<dbReference type="GO" id="GO:0008270">
    <property type="term" value="F:zinc ion binding"/>
    <property type="evidence" value="ECO:0007669"/>
    <property type="project" value="UniProtKB-KW"/>
</dbReference>
<keyword evidence="1" id="KW-0863">Zinc-finger</keyword>
<dbReference type="EMBL" id="OOIL02000231">
    <property type="protein sequence ID" value="VFQ62786.1"/>
    <property type="molecule type" value="Genomic_DNA"/>
</dbReference>
<dbReference type="InterPro" id="IPR005162">
    <property type="entry name" value="Retrotrans_gag_dom"/>
</dbReference>
<proteinExistence type="predicted"/>
<sequence length="352" mass="40288">MSHTTQNMSQEELIASNAELKTQVEYLAKEVSKLTKFKLSMVQTPEESEDEDDASSVATLRARTPEKSASDFKIHMPTFEGKNDPDDFLEWLETVEHVFDFKDVSEEKKVKLVALKFRKYASTWWTNVTIRRRRENKSPVTSWTKMRTLLKKKFLPDNYIKENFSKLQHLRQGSRSVEEYNREFEELLLRCDLQEDDSQTFVRYLFGLNVQIANTVELQDYHTLDDLTKLALKVESQIKKGKAAQMRISSSNPPLLTTPSSPSPSPTPSSHHKPILSTPPSNIQNKSRHNQNVNRTPKCYRCQGNGHIAQDCPNKKVMTLVVISGPGPILSSPMSHTPMGTKGLTFKHYDPF</sequence>
<evidence type="ECO:0000313" key="5">
    <source>
        <dbReference type="Proteomes" id="UP000595140"/>
    </source>
</evidence>
<feature type="domain" description="CCHC-type" evidence="3">
    <location>
        <begin position="298"/>
        <end position="314"/>
    </location>
</feature>
<dbReference type="SMART" id="SM00343">
    <property type="entry name" value="ZnF_C2HC"/>
    <property type="match status" value="1"/>
</dbReference>
<feature type="region of interest" description="Disordered" evidence="2">
    <location>
        <begin position="243"/>
        <end position="297"/>
    </location>
</feature>
<dbReference type="PANTHER" id="PTHR35046:SF21">
    <property type="entry name" value="RETROTRANSPOSON GAG DOMAIN-CONTAINING PROTEIN-RELATED"/>
    <property type="match status" value="1"/>
</dbReference>
<dbReference type="PROSITE" id="PS50158">
    <property type="entry name" value="ZF_CCHC"/>
    <property type="match status" value="1"/>
</dbReference>
<evidence type="ECO:0000256" key="2">
    <source>
        <dbReference type="SAM" id="MobiDB-lite"/>
    </source>
</evidence>
<evidence type="ECO:0000313" key="4">
    <source>
        <dbReference type="EMBL" id="VFQ62786.1"/>
    </source>
</evidence>
<keyword evidence="1" id="KW-0862">Zinc</keyword>
<name>A0A484KL87_9ASTE</name>
<dbReference type="InterPro" id="IPR001878">
    <property type="entry name" value="Znf_CCHC"/>
</dbReference>
<dbReference type="Pfam" id="PF03732">
    <property type="entry name" value="Retrotrans_gag"/>
    <property type="match status" value="1"/>
</dbReference>
<organism evidence="4 5">
    <name type="scientific">Cuscuta campestris</name>
    <dbReference type="NCBI Taxonomy" id="132261"/>
    <lineage>
        <taxon>Eukaryota</taxon>
        <taxon>Viridiplantae</taxon>
        <taxon>Streptophyta</taxon>
        <taxon>Embryophyta</taxon>
        <taxon>Tracheophyta</taxon>
        <taxon>Spermatophyta</taxon>
        <taxon>Magnoliopsida</taxon>
        <taxon>eudicotyledons</taxon>
        <taxon>Gunneridae</taxon>
        <taxon>Pentapetalae</taxon>
        <taxon>asterids</taxon>
        <taxon>lamiids</taxon>
        <taxon>Solanales</taxon>
        <taxon>Convolvulaceae</taxon>
        <taxon>Cuscuteae</taxon>
        <taxon>Cuscuta</taxon>
        <taxon>Cuscuta subgen. Grammica</taxon>
        <taxon>Cuscuta sect. Cleistogrammica</taxon>
    </lineage>
</organism>
<dbReference type="PANTHER" id="PTHR35046">
    <property type="entry name" value="ZINC KNUCKLE (CCHC-TYPE) FAMILY PROTEIN"/>
    <property type="match status" value="1"/>
</dbReference>
<accession>A0A484KL87</accession>
<dbReference type="Pfam" id="PF00098">
    <property type="entry name" value="zf-CCHC"/>
    <property type="match status" value="1"/>
</dbReference>
<evidence type="ECO:0000259" key="3">
    <source>
        <dbReference type="PROSITE" id="PS50158"/>
    </source>
</evidence>
<keyword evidence="1" id="KW-0479">Metal-binding</keyword>
<reference evidence="4 5" key="1">
    <citation type="submission" date="2018-04" db="EMBL/GenBank/DDBJ databases">
        <authorList>
            <person name="Vogel A."/>
        </authorList>
    </citation>
    <scope>NUCLEOTIDE SEQUENCE [LARGE SCALE GENOMIC DNA]</scope>
</reference>
<dbReference type="SUPFAM" id="SSF57756">
    <property type="entry name" value="Retrovirus zinc finger-like domains"/>
    <property type="match status" value="1"/>
</dbReference>
<feature type="compositionally biased region" description="Low complexity" evidence="2">
    <location>
        <begin position="249"/>
        <end position="260"/>
    </location>
</feature>
<gene>
    <name evidence="4" type="ORF">CCAM_LOCUS4562</name>
</gene>
<dbReference type="OrthoDB" id="1934635at2759"/>
<feature type="compositionally biased region" description="Polar residues" evidence="2">
    <location>
        <begin position="278"/>
        <end position="295"/>
    </location>
</feature>
<dbReference type="GO" id="GO:0003676">
    <property type="term" value="F:nucleic acid binding"/>
    <property type="evidence" value="ECO:0007669"/>
    <property type="project" value="InterPro"/>
</dbReference>
<dbReference type="InterPro" id="IPR036875">
    <property type="entry name" value="Znf_CCHC_sf"/>
</dbReference>
<feature type="region of interest" description="Disordered" evidence="2">
    <location>
        <begin position="42"/>
        <end position="64"/>
    </location>
</feature>
<dbReference type="Proteomes" id="UP000595140">
    <property type="component" value="Unassembled WGS sequence"/>
</dbReference>